<dbReference type="Proteomes" id="UP000030184">
    <property type="component" value="Unassembled WGS sequence"/>
</dbReference>
<evidence type="ECO:0000313" key="3">
    <source>
        <dbReference type="Proteomes" id="UP000030184"/>
    </source>
</evidence>
<evidence type="ECO:0000313" key="2">
    <source>
        <dbReference type="EMBL" id="GAL87987.1"/>
    </source>
</evidence>
<sequence length="284" mass="32654">MKTFTIATVVFCLSLLVSFSVHAQEFQGRAEYVYKAQMDLGRWGAKMSEVQKKQIAARLKNRLEKTYILTFNKEASVFNEYEKLDALSGATDSWGKNFTPGEQYKNVKTNAFIQDQEFYGKKFLVKDELLNIEWKMGSETKQIGNYQCFRATAMIPSSELSFWEFSWSQLREDTNKDDEDTASAGGTLKEKEEIPMTEVEAWYTPQVPVSQGPSEFWGLPGLILEINIGTTTILCSKIVINPKEKTKVEAPTKGQEVTKKEYKAIIFKKMKEFRDNRVGRRYSR</sequence>
<dbReference type="EMBL" id="BBNY01000001">
    <property type="protein sequence ID" value="GAL87987.1"/>
    <property type="molecule type" value="Genomic_DNA"/>
</dbReference>
<evidence type="ECO:0000256" key="1">
    <source>
        <dbReference type="SAM" id="SignalP"/>
    </source>
</evidence>
<comment type="caution">
    <text evidence="2">The sequence shown here is derived from an EMBL/GenBank/DDBJ whole genome shotgun (WGS) entry which is preliminary data.</text>
</comment>
<name>A0A098LNQ0_9FLAO</name>
<proteinExistence type="predicted"/>
<feature type="chain" id="PRO_5001937671" description="GLPGLI family protein" evidence="1">
    <location>
        <begin position="24"/>
        <end position="284"/>
    </location>
</feature>
<organism evidence="2 3">
    <name type="scientific">Jejuia pallidilutea</name>
    <dbReference type="NCBI Taxonomy" id="504487"/>
    <lineage>
        <taxon>Bacteria</taxon>
        <taxon>Pseudomonadati</taxon>
        <taxon>Bacteroidota</taxon>
        <taxon>Flavobacteriia</taxon>
        <taxon>Flavobacteriales</taxon>
        <taxon>Flavobacteriaceae</taxon>
        <taxon>Jejuia</taxon>
    </lineage>
</organism>
<dbReference type="OrthoDB" id="1068986at2"/>
<reference evidence="3" key="1">
    <citation type="journal article" date="2014" name="Genome Announc.">
        <title>Draft Genome Sequence of Marine Flavobacterium Jejuia pallidilutea Strain 11shimoA1 and Pigmentation Mutants.</title>
        <authorList>
            <person name="Takatani N."/>
            <person name="Nakanishi M."/>
            <person name="Meirelles P."/>
            <person name="Mino S."/>
            <person name="Suda W."/>
            <person name="Oshima K."/>
            <person name="Hattori M."/>
            <person name="Ohkuma M."/>
            <person name="Hosokawa M."/>
            <person name="Miyashita K."/>
            <person name="Thompson F.L."/>
            <person name="Niwa A."/>
            <person name="Sawabe T."/>
            <person name="Sawabe T."/>
        </authorList>
    </citation>
    <scope>NUCLEOTIDE SEQUENCE [LARGE SCALE GENOMIC DNA]</scope>
    <source>
        <strain evidence="3">JCM 19538</strain>
    </source>
</reference>
<dbReference type="AlphaFoldDB" id="A0A098LNQ0"/>
<keyword evidence="1" id="KW-0732">Signal</keyword>
<dbReference type="Pfam" id="PF09697">
    <property type="entry name" value="Porph_ging"/>
    <property type="match status" value="1"/>
</dbReference>
<gene>
    <name evidence="2" type="ORF">JCM19538_2350</name>
</gene>
<dbReference type="RefSeq" id="WP_045371131.1">
    <property type="nucleotide sequence ID" value="NZ_BBNY01000001.1"/>
</dbReference>
<dbReference type="InterPro" id="IPR005901">
    <property type="entry name" value="GLPGLI"/>
</dbReference>
<keyword evidence="3" id="KW-1185">Reference proteome</keyword>
<dbReference type="NCBIfam" id="TIGR01200">
    <property type="entry name" value="GLPGLI"/>
    <property type="match status" value="1"/>
</dbReference>
<feature type="signal peptide" evidence="1">
    <location>
        <begin position="1"/>
        <end position="23"/>
    </location>
</feature>
<evidence type="ECO:0008006" key="4">
    <source>
        <dbReference type="Google" id="ProtNLM"/>
    </source>
</evidence>
<protein>
    <recommendedName>
        <fullName evidence="4">GLPGLI family protein</fullName>
    </recommendedName>
</protein>
<accession>A0A098LNQ0</accession>